<dbReference type="AlphaFoldDB" id="U5VXC0"/>
<evidence type="ECO:0000256" key="1">
    <source>
        <dbReference type="ARBA" id="ARBA00022679"/>
    </source>
</evidence>
<dbReference type="GO" id="GO:0003723">
    <property type="term" value="F:RNA binding"/>
    <property type="evidence" value="ECO:0007669"/>
    <property type="project" value="InterPro"/>
</dbReference>
<dbReference type="Gene3D" id="3.30.450.40">
    <property type="match status" value="1"/>
</dbReference>
<keyword evidence="2" id="KW-0418">Kinase</keyword>
<keyword evidence="4" id="KW-0804">Transcription</keyword>
<dbReference type="Pfam" id="PF03861">
    <property type="entry name" value="ANTAR"/>
    <property type="match status" value="1"/>
</dbReference>
<dbReference type="Gene3D" id="1.10.10.10">
    <property type="entry name" value="Winged helix-like DNA-binding domain superfamily/Winged helix DNA-binding domain"/>
    <property type="match status" value="1"/>
</dbReference>
<dbReference type="EMBL" id="CP006272">
    <property type="protein sequence ID" value="AGZ41603.1"/>
    <property type="molecule type" value="Genomic_DNA"/>
</dbReference>
<evidence type="ECO:0000256" key="4">
    <source>
        <dbReference type="ARBA" id="ARBA00023163"/>
    </source>
</evidence>
<dbReference type="RefSeq" id="WP_023361680.1">
    <property type="nucleotide sequence ID" value="NC_022657.1"/>
</dbReference>
<dbReference type="OrthoDB" id="3688893at2"/>
<dbReference type="InterPro" id="IPR036388">
    <property type="entry name" value="WH-like_DNA-bd_sf"/>
</dbReference>
<evidence type="ECO:0000256" key="2">
    <source>
        <dbReference type="ARBA" id="ARBA00022777"/>
    </source>
</evidence>
<dbReference type="HOGENOM" id="CLU_074354_0_0_11"/>
<organism evidence="6 7">
    <name type="scientific">Actinoplanes friuliensis DSM 7358</name>
    <dbReference type="NCBI Taxonomy" id="1246995"/>
    <lineage>
        <taxon>Bacteria</taxon>
        <taxon>Bacillati</taxon>
        <taxon>Actinomycetota</taxon>
        <taxon>Actinomycetes</taxon>
        <taxon>Micromonosporales</taxon>
        <taxon>Micromonosporaceae</taxon>
        <taxon>Actinoplanes</taxon>
    </lineage>
</organism>
<dbReference type="SMART" id="SM00065">
    <property type="entry name" value="GAF"/>
    <property type="match status" value="1"/>
</dbReference>
<accession>U5VXC0</accession>
<dbReference type="Pfam" id="PF13185">
    <property type="entry name" value="GAF_2"/>
    <property type="match status" value="1"/>
</dbReference>
<gene>
    <name evidence="6" type="ORF">AFR_16625</name>
</gene>
<dbReference type="SUPFAM" id="SSF52172">
    <property type="entry name" value="CheY-like"/>
    <property type="match status" value="1"/>
</dbReference>
<dbReference type="SMART" id="SM01012">
    <property type="entry name" value="ANTAR"/>
    <property type="match status" value="1"/>
</dbReference>
<dbReference type="eggNOG" id="COG3707">
    <property type="taxonomic scope" value="Bacteria"/>
</dbReference>
<dbReference type="InterPro" id="IPR005561">
    <property type="entry name" value="ANTAR"/>
</dbReference>
<dbReference type="KEGG" id="afs:AFR_16625"/>
<dbReference type="PIRSF" id="PIRSF036625">
    <property type="entry name" value="GAF_ANTAR"/>
    <property type="match status" value="1"/>
</dbReference>
<dbReference type="PATRIC" id="fig|1246995.3.peg.3371"/>
<dbReference type="PROSITE" id="PS50921">
    <property type="entry name" value="ANTAR"/>
    <property type="match status" value="1"/>
</dbReference>
<evidence type="ECO:0000259" key="5">
    <source>
        <dbReference type="PROSITE" id="PS50921"/>
    </source>
</evidence>
<protein>
    <submittedName>
        <fullName evidence="6">ANTAR domain-containing protein</fullName>
    </submittedName>
</protein>
<name>U5VXC0_9ACTN</name>
<keyword evidence="1" id="KW-0808">Transferase</keyword>
<keyword evidence="3" id="KW-0805">Transcription regulation</keyword>
<dbReference type="Proteomes" id="UP000017746">
    <property type="component" value="Chromosome"/>
</dbReference>
<proteinExistence type="predicted"/>
<dbReference type="InterPro" id="IPR003018">
    <property type="entry name" value="GAF"/>
</dbReference>
<dbReference type="GO" id="GO:0016301">
    <property type="term" value="F:kinase activity"/>
    <property type="evidence" value="ECO:0007669"/>
    <property type="project" value="UniProtKB-KW"/>
</dbReference>
<dbReference type="STRING" id="1246995.AFR_16625"/>
<reference evidence="6 7" key="1">
    <citation type="journal article" date="2014" name="J. Biotechnol.">
        <title>Complete genome sequence of the actinobacterium Actinoplanes friuliensis HAG 010964, producer of the lipopeptide antibiotic friulimycin.</title>
        <authorList>
            <person name="Ruckert C."/>
            <person name="Szczepanowski R."/>
            <person name="Albersmeier A."/>
            <person name="Goesmann A."/>
            <person name="Fischer N."/>
            <person name="Steinkamper A."/>
            <person name="Puhler A."/>
            <person name="Biener R."/>
            <person name="Schwartz D."/>
            <person name="Kalinowski J."/>
        </authorList>
    </citation>
    <scope>NUCLEOTIDE SEQUENCE [LARGE SCALE GENOMIC DNA]</scope>
    <source>
        <strain evidence="6 7">DSM 7358</strain>
    </source>
</reference>
<evidence type="ECO:0000256" key="3">
    <source>
        <dbReference type="ARBA" id="ARBA00023015"/>
    </source>
</evidence>
<evidence type="ECO:0000313" key="7">
    <source>
        <dbReference type="Proteomes" id="UP000017746"/>
    </source>
</evidence>
<dbReference type="InterPro" id="IPR012074">
    <property type="entry name" value="GAF_ANTAR"/>
</dbReference>
<dbReference type="InterPro" id="IPR011006">
    <property type="entry name" value="CheY-like_superfamily"/>
</dbReference>
<sequence length="244" mass="25458">MAQDPTDPGSVFAELGRIKLSDTDLDGVLDRVAGLAKAKLPGAAEVSITLVPRTGPHTAAFTGDTALQLDEVQYRKGTGPCLDAAAGQATVSVPDTTDDDRWDGWAAHASAAGIGSSLSVGLPILDTIDGAVNIYGRRRHAFDDATIRLARTFAGYAGTALANAHLYDSTASLAQHMQAAMENRAVIEQAKGIIMGERRCTADEAFAILTRASQDSNRKVREVAAALVAATQSPNYQPPGGASR</sequence>
<dbReference type="InterPro" id="IPR029016">
    <property type="entry name" value="GAF-like_dom_sf"/>
</dbReference>
<evidence type="ECO:0000313" key="6">
    <source>
        <dbReference type="EMBL" id="AGZ41603.1"/>
    </source>
</evidence>
<dbReference type="eggNOG" id="COG2203">
    <property type="taxonomic scope" value="Bacteria"/>
</dbReference>
<dbReference type="SUPFAM" id="SSF55781">
    <property type="entry name" value="GAF domain-like"/>
    <property type="match status" value="1"/>
</dbReference>
<keyword evidence="7" id="KW-1185">Reference proteome</keyword>
<feature type="domain" description="ANTAR" evidence="5">
    <location>
        <begin position="167"/>
        <end position="228"/>
    </location>
</feature>